<dbReference type="HAMAP" id="MF_01487">
    <property type="entry name" value="RecD"/>
    <property type="match status" value="1"/>
</dbReference>
<evidence type="ECO:0000259" key="4">
    <source>
        <dbReference type="Pfam" id="PF13538"/>
    </source>
</evidence>
<keyword evidence="2 3" id="KW-0067">ATP-binding</keyword>
<dbReference type="Pfam" id="PF13245">
    <property type="entry name" value="AAA_19"/>
    <property type="match status" value="1"/>
</dbReference>
<accession>A0ABU3WGT3</accession>
<evidence type="ECO:0000256" key="3">
    <source>
        <dbReference type="HAMAP-Rule" id="MF_01487"/>
    </source>
</evidence>
<keyword evidence="3" id="KW-0269">Exonuclease</keyword>
<feature type="domain" description="UvrD-like helicase C-terminal" evidence="4">
    <location>
        <begin position="509"/>
        <end position="555"/>
    </location>
</feature>
<organism evidence="5 6">
    <name type="scientific">Acinetobacter chinensis</name>
    <dbReference type="NCBI Taxonomy" id="2004650"/>
    <lineage>
        <taxon>Bacteria</taxon>
        <taxon>Pseudomonadati</taxon>
        <taxon>Pseudomonadota</taxon>
        <taxon>Gammaproteobacteria</taxon>
        <taxon>Moraxellales</taxon>
        <taxon>Moraxellaceae</taxon>
        <taxon>Acinetobacter</taxon>
    </lineage>
</organism>
<dbReference type="PANTHER" id="PTHR43788">
    <property type="entry name" value="DNA2/NAM7 HELICASE FAMILY MEMBER"/>
    <property type="match status" value="1"/>
</dbReference>
<dbReference type="InterPro" id="IPR006344">
    <property type="entry name" value="RecD"/>
</dbReference>
<protein>
    <recommendedName>
        <fullName evidence="3">RecBCD enzyme subunit RecD</fullName>
        <ecNumber evidence="3">5.6.2.3</ecNumber>
    </recommendedName>
    <alternativeName>
        <fullName evidence="3">DNA 5'-3' helicase subunit RecD</fullName>
    </alternativeName>
    <alternativeName>
        <fullName evidence="3">Exonuclease V subunit RecD</fullName>
        <shortName evidence="3">ExoV subunit RecD</shortName>
    </alternativeName>
    <alternativeName>
        <fullName evidence="3">Helicase/nuclease RecBCD subunit RecD</fullName>
    </alternativeName>
</protein>
<dbReference type="EMBL" id="JASVDY010000004">
    <property type="protein sequence ID" value="MDV2469624.1"/>
    <property type="molecule type" value="Genomic_DNA"/>
</dbReference>
<evidence type="ECO:0000256" key="1">
    <source>
        <dbReference type="ARBA" id="ARBA00022741"/>
    </source>
</evidence>
<dbReference type="PANTHER" id="PTHR43788:SF6">
    <property type="entry name" value="DNA HELICASE B"/>
    <property type="match status" value="1"/>
</dbReference>
<keyword evidence="6" id="KW-1185">Reference proteome</keyword>
<keyword evidence="3" id="KW-0227">DNA damage</keyword>
<comment type="miscellaneous">
    <text evidence="3">In the RecBCD complex, RecB has a slow 3'-5' helicase, an exonuclease activity and loads RecA onto ssDNA, RecD has a fast 5'-3' helicase activity, while RecC stimulates the ATPase and processivity of the RecB helicase and contributes to recognition of the Chi site.</text>
</comment>
<keyword evidence="3" id="KW-0413">Isomerase</keyword>
<proteinExistence type="inferred from homology"/>
<feature type="binding site" evidence="3">
    <location>
        <begin position="146"/>
        <end position="153"/>
    </location>
    <ligand>
        <name>ATP</name>
        <dbReference type="ChEBI" id="CHEBI:30616"/>
    </ligand>
</feature>
<keyword evidence="3 5" id="KW-0378">Hydrolase</keyword>
<comment type="catalytic activity">
    <reaction evidence="3">
        <text>ATP + H2O = ADP + phosphate + H(+)</text>
        <dbReference type="Rhea" id="RHEA:13065"/>
        <dbReference type="ChEBI" id="CHEBI:15377"/>
        <dbReference type="ChEBI" id="CHEBI:15378"/>
        <dbReference type="ChEBI" id="CHEBI:30616"/>
        <dbReference type="ChEBI" id="CHEBI:43474"/>
        <dbReference type="ChEBI" id="CHEBI:456216"/>
        <dbReference type="EC" id="5.6.2.3"/>
    </reaction>
</comment>
<dbReference type="CDD" id="cd17933">
    <property type="entry name" value="DEXSc_RecD-like"/>
    <property type="match status" value="1"/>
</dbReference>
<evidence type="ECO:0000313" key="6">
    <source>
        <dbReference type="Proteomes" id="UP001278188"/>
    </source>
</evidence>
<evidence type="ECO:0000256" key="2">
    <source>
        <dbReference type="ARBA" id="ARBA00022840"/>
    </source>
</evidence>
<dbReference type="NCBIfam" id="TIGR01447">
    <property type="entry name" value="recD"/>
    <property type="match status" value="1"/>
</dbReference>
<dbReference type="InterPro" id="IPR050534">
    <property type="entry name" value="Coronavir_polyprotein_1ab"/>
</dbReference>
<name>A0ABU3WGT3_9GAMM</name>
<comment type="function">
    <text evidence="3">A helicase/nuclease that prepares dsDNA breaks (DSB) for recombinational DNA repair. Binds to DSBs and unwinds DNA via a highly rapid and processive ATP-dependent bidirectional helicase activity. Unwinds dsDNA until it encounters a Chi (crossover hotspot instigator) sequence from the 3' direction. Cuts ssDNA a few nucleotides 3' to the Chi site. The properties and activities of the enzyme are changed at Chi. The Chi-altered holoenzyme produces a long 3'-ssDNA overhang and facilitates RecA-binding to the ssDNA for homologous DNA recombination and repair. Holoenzyme degrades any linearized DNA that is unable to undergo homologous recombination. In the holoenzyme this subunit has ssDNA-dependent ATPase and 5'-3' helicase activity. When added to pre-assembled RecBC greatly stimulates nuclease activity and augments holoenzyme processivity. Negatively regulates the RecA-loading ability of RecBCD.</text>
</comment>
<dbReference type="Pfam" id="PF13538">
    <property type="entry name" value="UvrD_C_2"/>
    <property type="match status" value="1"/>
</dbReference>
<dbReference type="CDD" id="cd18809">
    <property type="entry name" value="SF1_C_RecD"/>
    <property type="match status" value="1"/>
</dbReference>
<evidence type="ECO:0000313" key="5">
    <source>
        <dbReference type="EMBL" id="MDV2469624.1"/>
    </source>
</evidence>
<comment type="similarity">
    <text evidence="3">Belongs to the RecD family.</text>
</comment>
<keyword evidence="3" id="KW-0347">Helicase</keyword>
<sequence>MTSQPDTENQVDEWIQQWSSYILGAPYNTEPVADSAKQLVQQLLLAAQQGDSCLLVNQHQVMTLGQMVQSSAYAENSVIPFVHDGERLYLYRYWSLEQQLSDQVLRLKQQTLEAVNIEAYRELLTDPFQRQALQMSVTQSLNIITGGPGTGKTYTLARIIAVLNQAQPGLRIALAAPTGKAAQRMKEALQNSLNDPKLTELASDELKQLTPVTIHRLLGLGTGQKPRYHARQPLPYDVIVVDEASMLDLSLAQMLLAAVSSQARLILLGDANQLASVDVGSVLADLQQVTALAENRVHLVNSRRFGQDALIGKMAAFIQQQAEQPDADVLKAFSEQIALPDIIQPVALSKDMQDVVQLEYLPSHRQTPAEWSECYDRLMYGYSAYADILSSYVKADHDESMLQQIVTVFDDYRILTAIRHGESGVHQLNLQMTKRLLERPVIAASVQGDWFTGRPVMMTYNDYQLGLSNGDIGICLNRIRNGSTQFEVYFPSLDKWVAVTRLPKNIETAFALTIHKSQGSEFRHTAVVLDGNATKLLSRELLYTAITRAKNTVTLLVNADSFVQALSVQTCRNSGLLAKVNQKLNC</sequence>
<keyword evidence="3" id="KW-0238">DNA-binding</keyword>
<dbReference type="Gene3D" id="3.40.50.300">
    <property type="entry name" value="P-loop containing nucleotide triphosphate hydrolases"/>
    <property type="match status" value="3"/>
</dbReference>
<dbReference type="Proteomes" id="UP001278188">
    <property type="component" value="Unassembled WGS sequence"/>
</dbReference>
<comment type="subunit">
    <text evidence="3">Heterotrimer of RecB, RecC and RecD. All subunits contribute to DNA-binding.</text>
</comment>
<dbReference type="GO" id="GO:0008854">
    <property type="term" value="F:exodeoxyribonuclease V activity"/>
    <property type="evidence" value="ECO:0007669"/>
    <property type="project" value="UniProtKB-EC"/>
</dbReference>
<gene>
    <name evidence="3 5" type="primary">recD</name>
    <name evidence="5" type="ORF">QR674_11590</name>
</gene>
<comment type="caution">
    <text evidence="5">The sequence shown here is derived from an EMBL/GenBank/DDBJ whole genome shotgun (WGS) entry which is preliminary data.</text>
</comment>
<dbReference type="SUPFAM" id="SSF52540">
    <property type="entry name" value="P-loop containing nucleoside triphosphate hydrolases"/>
    <property type="match status" value="1"/>
</dbReference>
<keyword evidence="1 3" id="KW-0547">Nucleotide-binding</keyword>
<keyword evidence="3" id="KW-0540">Nuclease</keyword>
<dbReference type="InterPro" id="IPR027785">
    <property type="entry name" value="UvrD-like_helicase_C"/>
</dbReference>
<keyword evidence="3" id="KW-0234">DNA repair</keyword>
<dbReference type="EC" id="5.6.2.3" evidence="3"/>
<dbReference type="InterPro" id="IPR027417">
    <property type="entry name" value="P-loop_NTPase"/>
</dbReference>
<reference evidence="5 6" key="1">
    <citation type="submission" date="2023-06" db="EMBL/GenBank/DDBJ databases">
        <title>Genomic Analysis of Acinetobacter Strains Recovered from South Australian Aquatic Samples provides Insights into the Circulation of Antibiotic Resistance determinants in the Environment.</title>
        <authorList>
            <person name="Tobin L."/>
            <person name="Jarocki V.M."/>
            <person name="Kenyon J."/>
            <person name="Drigo B."/>
            <person name="Donner E."/>
            <person name="Djordjevic S.P."/>
            <person name="Hamidian M."/>
        </authorList>
    </citation>
    <scope>NUCLEOTIDE SEQUENCE [LARGE SCALE GENOMIC DNA]</scope>
    <source>
        <strain evidence="5 6">SAAc652</strain>
    </source>
</reference>